<dbReference type="Pfam" id="PF00115">
    <property type="entry name" value="COX1"/>
    <property type="match status" value="1"/>
</dbReference>
<feature type="transmembrane region" description="Helical" evidence="6">
    <location>
        <begin position="102"/>
        <end position="120"/>
    </location>
</feature>
<comment type="pathway">
    <text evidence="5">Energy metabolism; oxidative phosphorylation.</text>
</comment>
<keyword evidence="5" id="KW-0249">Electron transport</keyword>
<dbReference type="PANTHER" id="PTHR10422">
    <property type="entry name" value="CYTOCHROME C OXIDASE SUBUNIT 1"/>
    <property type="match status" value="1"/>
</dbReference>
<keyword evidence="5" id="KW-0813">Transport</keyword>
<dbReference type="PROSITE" id="PS00077">
    <property type="entry name" value="COX1_CUB"/>
    <property type="match status" value="1"/>
</dbReference>
<sequence>MFVLFVFLTVSHKMIGLLYFLLALIFGFVGYMYSLFIRLELSLCGCGVLFGDYQFYNVIITAHGLIMIFAFVMPIILGGFANYFTPMMCGFPDLIFPRLNNISFWIFFLGGVLLLCGFISEEGMGVGWTLYPTLICYDFHSSLSCDFVVFSVHFLGISSILNSLNLVGTLFVCRRKYFSFVFWVLFIWGLFLTCILLIITLPILAGGVTMIFLDRNFNTSFFDIIGGGDLILFQHLFWFFGHPEVYIIILPIFGLVSTFIDIIGLRGVFSFVTMIYSMLCICVIGFFVWAHHMFVIGMDIDSRAYFGSLSLLIGLPTCIKIFNWFYSFLFYDLLLLIEAYFVVIFIFMFLFGGITGLLLANVGLDVLLHDTYFVVAHFHYVLSLGAVIGVFGGVFHFCWKWIPLEFFIFLVYYNLIVLFLGSNILFYPLHSLGLYSFPRRISDYPINFLLYSFLMLFGVIFLLCLVLFCCCLFSVLLFWDCCFFLCCIFLCCLFSFFCFFIWFPLSCVLYLLLCDFAHIIIDVLFVFLCCFFVFCVYFVCRLLFFV</sequence>
<feature type="domain" description="Cytochrome oxidase subunit I profile" evidence="7">
    <location>
        <begin position="1"/>
        <end position="468"/>
    </location>
</feature>
<dbReference type="InterPro" id="IPR023615">
    <property type="entry name" value="Cyt_c_Oxase_su1_BS"/>
</dbReference>
<comment type="function">
    <text evidence="5">Component of the cytochrome c oxidase, the last enzyme in the mitochondrial electron transport chain which drives oxidative phosphorylation. The respiratory chain contains 3 multisubunit complexes succinate dehydrogenase (complex II, CII), ubiquinol-cytochrome c oxidoreductase (cytochrome b-c1 complex, complex III, CIII) and cytochrome c oxidase (complex IV, CIV), that cooperate to transfer electrons derived from NADH and succinate to molecular oxygen, creating an electrochemical gradient over the inner membrane that drives transmembrane transport and the ATP synthase. Cytochrome c oxidase is the component of the respiratory chain that catalyzes the reduction of oxygen to water. Electrons originating from reduced cytochrome c in the intermembrane space (IMS) are transferred via the dinuclear copper A center (CU(A)) of subunit 2 and heme A of subunit 1 to the active site in subunit 1, a binuclear center (BNC) formed by heme A3 and copper B (CU(B)). The BNC reduces molecular oxygen to 2 water molecules using 4 electrons from cytochrome c in the IMS and 4 protons from the mitochondrial matrix.</text>
</comment>
<evidence type="ECO:0000313" key="8">
    <source>
        <dbReference type="EMBL" id="AAA73454.1"/>
    </source>
</evidence>
<comment type="subcellular location">
    <subcellularLocation>
        <location evidence="1">Membrane</location>
        <topology evidence="1">Multi-pass membrane protein</topology>
    </subcellularLocation>
    <subcellularLocation>
        <location evidence="5">Mitochondrion inner membrane</location>
        <topology evidence="5">Multi-pass membrane protein</topology>
    </subcellularLocation>
</comment>
<dbReference type="EMBL" id="U11683">
    <property type="protein sequence ID" value="AAA73454.1"/>
    <property type="molecule type" value="mRNA"/>
</dbReference>
<dbReference type="GO" id="GO:0006123">
    <property type="term" value="P:mitochondrial electron transport, cytochrome c to oxygen"/>
    <property type="evidence" value="ECO:0007669"/>
    <property type="project" value="TreeGrafter"/>
</dbReference>
<accession>Q35989</accession>
<dbReference type="EC" id="7.1.1.9" evidence="5"/>
<keyword evidence="5" id="KW-0999">Mitochondrion inner membrane</keyword>
<geneLocation type="mitochondrion" evidence="8"/>
<keyword evidence="5" id="KW-0349">Heme</keyword>
<dbReference type="InterPro" id="IPR036927">
    <property type="entry name" value="Cyt_c_oxase-like_su1_sf"/>
</dbReference>
<keyword evidence="5" id="KW-0408">Iron</keyword>
<keyword evidence="5" id="KW-0186">Copper</keyword>
<feature type="transmembrane region" description="Helical" evidence="6">
    <location>
        <begin position="147"/>
        <end position="173"/>
    </location>
</feature>
<feature type="transmembrane region" description="Helical" evidence="6">
    <location>
        <begin position="304"/>
        <end position="326"/>
    </location>
</feature>
<keyword evidence="2 5" id="KW-0812">Transmembrane</keyword>
<feature type="transmembrane region" description="Helical" evidence="6">
    <location>
        <begin position="245"/>
        <end position="264"/>
    </location>
</feature>
<organism evidence="8">
    <name type="scientific">Trypanoplasma borreli</name>
    <dbReference type="NCBI Taxonomy" id="5710"/>
    <lineage>
        <taxon>Eukaryota</taxon>
        <taxon>Discoba</taxon>
        <taxon>Euglenozoa</taxon>
        <taxon>Kinetoplastea</taxon>
        <taxon>Metakinetoplastina</taxon>
        <taxon>Parabodonida</taxon>
        <taxon>Trypanoplasma</taxon>
    </lineage>
</organism>
<dbReference type="UniPathway" id="UPA00705"/>
<dbReference type="PIR" id="S52053">
    <property type="entry name" value="S52053"/>
</dbReference>
<dbReference type="AlphaFoldDB" id="Q35989"/>
<feature type="transmembrane region" description="Helical" evidence="6">
    <location>
        <begin position="56"/>
        <end position="81"/>
    </location>
</feature>
<feature type="transmembrane region" description="Helical" evidence="6">
    <location>
        <begin position="17"/>
        <end position="36"/>
    </location>
</feature>
<evidence type="ECO:0000256" key="6">
    <source>
        <dbReference type="SAM" id="Phobius"/>
    </source>
</evidence>
<feature type="transmembrane region" description="Helical" evidence="6">
    <location>
        <begin position="406"/>
        <end position="429"/>
    </location>
</feature>
<feature type="transmembrane region" description="Helical" evidence="6">
    <location>
        <begin position="380"/>
        <end position="399"/>
    </location>
</feature>
<dbReference type="GO" id="GO:0046872">
    <property type="term" value="F:metal ion binding"/>
    <property type="evidence" value="ECO:0007669"/>
    <property type="project" value="UniProtKB-KW"/>
</dbReference>
<evidence type="ECO:0000256" key="3">
    <source>
        <dbReference type="ARBA" id="ARBA00022989"/>
    </source>
</evidence>
<feature type="transmembrane region" description="Helical" evidence="6">
    <location>
        <begin position="483"/>
        <end position="513"/>
    </location>
</feature>
<dbReference type="PROSITE" id="PS50855">
    <property type="entry name" value="COX1"/>
    <property type="match status" value="1"/>
</dbReference>
<feature type="transmembrane region" description="Helical" evidence="6">
    <location>
        <begin position="519"/>
        <end position="544"/>
    </location>
</feature>
<keyword evidence="5 8" id="KW-0496">Mitochondrion</keyword>
<keyword evidence="3 6" id="KW-1133">Transmembrane helix</keyword>
<feature type="transmembrane region" description="Helical" evidence="6">
    <location>
        <begin position="333"/>
        <end position="360"/>
    </location>
</feature>
<name>Q35989_TRYBO</name>
<evidence type="ECO:0000256" key="5">
    <source>
        <dbReference type="RuleBase" id="RU000369"/>
    </source>
</evidence>
<reference evidence="8" key="1">
    <citation type="submission" date="1994-06" db="EMBL/GenBank/DDBJ databases">
        <title>Novel RNA editing patterns in the cryptobiid Trypanoplasma borreli.</title>
        <authorList>
            <person name="Lukes J."/>
            <person name="Van Den Burg J."/>
            <person name="Arts G.J."/>
            <person name="De Haan A."/>
            <person name="Opperdoes F."/>
            <person name="Sloof P."/>
            <person name="Benne R."/>
        </authorList>
    </citation>
    <scope>NUCLEOTIDE SEQUENCE</scope>
    <source>
        <strain evidence="8">Tt-JH</strain>
    </source>
</reference>
<comment type="similarity">
    <text evidence="5">Belongs to the heme-copper respiratory oxidase family.</text>
</comment>
<dbReference type="Gene3D" id="1.20.210.10">
    <property type="entry name" value="Cytochrome c oxidase-like, subunit I domain"/>
    <property type="match status" value="1"/>
</dbReference>
<gene>
    <name evidence="8" type="primary">cox1</name>
</gene>
<dbReference type="GO" id="GO:0005743">
    <property type="term" value="C:mitochondrial inner membrane"/>
    <property type="evidence" value="ECO:0007669"/>
    <property type="project" value="UniProtKB-SubCell"/>
</dbReference>
<keyword evidence="5" id="KW-0479">Metal-binding</keyword>
<evidence type="ECO:0000259" key="7">
    <source>
        <dbReference type="PROSITE" id="PS50855"/>
    </source>
</evidence>
<comment type="catalytic activity">
    <reaction evidence="5">
        <text>4 Fe(II)-[cytochrome c] + O2 + 8 H(+)(in) = 4 Fe(III)-[cytochrome c] + 2 H2O + 4 H(+)(out)</text>
        <dbReference type="Rhea" id="RHEA:11436"/>
        <dbReference type="Rhea" id="RHEA-COMP:10350"/>
        <dbReference type="Rhea" id="RHEA-COMP:14399"/>
        <dbReference type="ChEBI" id="CHEBI:15377"/>
        <dbReference type="ChEBI" id="CHEBI:15378"/>
        <dbReference type="ChEBI" id="CHEBI:15379"/>
        <dbReference type="ChEBI" id="CHEBI:29033"/>
        <dbReference type="ChEBI" id="CHEBI:29034"/>
        <dbReference type="EC" id="7.1.1.9"/>
    </reaction>
</comment>
<protein>
    <recommendedName>
        <fullName evidence="5">Cytochrome c oxidase subunit 1</fullName>
        <ecNumber evidence="5">7.1.1.9</ecNumber>
    </recommendedName>
</protein>
<dbReference type="GO" id="GO:0015990">
    <property type="term" value="P:electron transport coupled proton transport"/>
    <property type="evidence" value="ECO:0007669"/>
    <property type="project" value="TreeGrafter"/>
</dbReference>
<feature type="transmembrane region" description="Helical" evidence="6">
    <location>
        <begin position="449"/>
        <end position="476"/>
    </location>
</feature>
<proteinExistence type="evidence at transcript level"/>
<dbReference type="InterPro" id="IPR023616">
    <property type="entry name" value="Cyt_c_oxase-like_su1_dom"/>
</dbReference>
<dbReference type="GO" id="GO:0020037">
    <property type="term" value="F:heme binding"/>
    <property type="evidence" value="ECO:0007669"/>
    <property type="project" value="InterPro"/>
</dbReference>
<feature type="transmembrane region" description="Helical" evidence="6">
    <location>
        <begin position="271"/>
        <end position="292"/>
    </location>
</feature>
<keyword evidence="5" id="KW-0679">Respiratory chain</keyword>
<evidence type="ECO:0000256" key="1">
    <source>
        <dbReference type="ARBA" id="ARBA00004141"/>
    </source>
</evidence>
<keyword evidence="4 5" id="KW-0472">Membrane</keyword>
<evidence type="ECO:0000256" key="4">
    <source>
        <dbReference type="ARBA" id="ARBA00023136"/>
    </source>
</evidence>
<dbReference type="PANTHER" id="PTHR10422:SF18">
    <property type="entry name" value="CYTOCHROME C OXIDASE SUBUNIT 1"/>
    <property type="match status" value="1"/>
</dbReference>
<dbReference type="InterPro" id="IPR000883">
    <property type="entry name" value="Cyt_C_Oxase_1"/>
</dbReference>
<feature type="transmembrane region" description="Helical" evidence="6">
    <location>
        <begin position="180"/>
        <end position="213"/>
    </location>
</feature>
<evidence type="ECO:0000256" key="2">
    <source>
        <dbReference type="ARBA" id="ARBA00022692"/>
    </source>
</evidence>
<dbReference type="PRINTS" id="PR01165">
    <property type="entry name" value="CYCOXIDASEI"/>
</dbReference>
<dbReference type="GO" id="GO:0004129">
    <property type="term" value="F:cytochrome-c oxidase activity"/>
    <property type="evidence" value="ECO:0007669"/>
    <property type="project" value="UniProtKB-EC"/>
</dbReference>
<dbReference type="SUPFAM" id="SSF81442">
    <property type="entry name" value="Cytochrome c oxidase subunit I-like"/>
    <property type="match status" value="1"/>
</dbReference>